<comment type="caution">
    <text evidence="6">The sequence shown here is derived from an EMBL/GenBank/DDBJ whole genome shotgun (WGS) entry which is preliminary data.</text>
</comment>
<evidence type="ECO:0000256" key="2">
    <source>
        <dbReference type="ARBA" id="ARBA00022723"/>
    </source>
</evidence>
<dbReference type="InterPro" id="IPR051453">
    <property type="entry name" value="MBL_Glyoxalase_II"/>
</dbReference>
<dbReference type="PANTHER" id="PTHR46233:SF3">
    <property type="entry name" value="HYDROXYACYLGLUTATHIONE HYDROLASE GLOC"/>
    <property type="match status" value="1"/>
</dbReference>
<keyword evidence="2" id="KW-0479">Metal-binding</keyword>
<gene>
    <name evidence="6" type="ORF">EGN73_00540</name>
</gene>
<dbReference type="GO" id="GO:0046872">
    <property type="term" value="F:metal ion binding"/>
    <property type="evidence" value="ECO:0007669"/>
    <property type="project" value="UniProtKB-KW"/>
</dbReference>
<sequence length="217" mass="24810">MLHLKTFTFNPFMENTYILYNNSKEAIIFDPGCYENHEKKELDDFISQEKLLVRMLINTHCHIDHVLGNAYVKRKYKVPFLIHKKELPVLKSVFTYASNYGFPAYEEAEPDDFLDENTDLLLGTAIIKMLFVPGHAPGHLVFYHENSKICIAGDTLFQGSIGRTDLPGGDHQTLLNAIKKEMFSLPEDTKIYPGHGPMTTIGYEKEYNPFVGKRAGF</sequence>
<proteinExistence type="predicted"/>
<evidence type="ECO:0000256" key="4">
    <source>
        <dbReference type="ARBA" id="ARBA00022833"/>
    </source>
</evidence>
<accession>A0A951MAF1</accession>
<keyword evidence="7" id="KW-1185">Reference proteome</keyword>
<evidence type="ECO:0000313" key="7">
    <source>
        <dbReference type="Proteomes" id="UP000727490"/>
    </source>
</evidence>
<feature type="domain" description="Metallo-beta-lactamase" evidence="5">
    <location>
        <begin position="13"/>
        <end position="195"/>
    </location>
</feature>
<protein>
    <submittedName>
        <fullName evidence="6">MBL fold metallo-hydrolase</fullName>
    </submittedName>
</protein>
<dbReference type="RefSeq" id="WP_219286087.1">
    <property type="nucleotide sequence ID" value="NZ_RPHB01000001.1"/>
</dbReference>
<dbReference type="Pfam" id="PF00753">
    <property type="entry name" value="Lactamase_B"/>
    <property type="match status" value="1"/>
</dbReference>
<comment type="cofactor">
    <cofactor evidence="1">
        <name>Zn(2+)</name>
        <dbReference type="ChEBI" id="CHEBI:29105"/>
    </cofactor>
</comment>
<name>A0A951MAF1_9BACT</name>
<dbReference type="CDD" id="cd06262">
    <property type="entry name" value="metallo-hydrolase-like_MBL-fold"/>
    <property type="match status" value="1"/>
</dbReference>
<dbReference type="GO" id="GO:0016787">
    <property type="term" value="F:hydrolase activity"/>
    <property type="evidence" value="ECO:0007669"/>
    <property type="project" value="UniProtKB-KW"/>
</dbReference>
<dbReference type="InterPro" id="IPR001279">
    <property type="entry name" value="Metallo-B-lactamas"/>
</dbReference>
<dbReference type="Proteomes" id="UP000727490">
    <property type="component" value="Unassembled WGS sequence"/>
</dbReference>
<dbReference type="PANTHER" id="PTHR46233">
    <property type="entry name" value="HYDROXYACYLGLUTATHIONE HYDROLASE GLOC"/>
    <property type="match status" value="1"/>
</dbReference>
<keyword evidence="3" id="KW-0378">Hydrolase</keyword>
<keyword evidence="4" id="KW-0862">Zinc</keyword>
<reference evidence="6 7" key="1">
    <citation type="journal article" date="2020" name="Syst. Appl. Microbiol.">
        <title>Arthrospiribacter ruber gen. nov., sp. nov., a novel bacterium isolated from Arthrospira cultures.</title>
        <authorList>
            <person name="Waleron M."/>
            <person name="Misztak A."/>
            <person name="Waleron M.M."/>
            <person name="Furmaniak M."/>
            <person name="Mrozik A."/>
            <person name="Waleron K."/>
        </authorList>
    </citation>
    <scope>NUCLEOTIDE SEQUENCE [LARGE SCALE GENOMIC DNA]</scope>
    <source>
        <strain evidence="6 7">DPMB0001</strain>
    </source>
</reference>
<dbReference type="EMBL" id="RPHB01000001">
    <property type="protein sequence ID" value="MBW3466302.1"/>
    <property type="molecule type" value="Genomic_DNA"/>
</dbReference>
<dbReference type="AlphaFoldDB" id="A0A951MAF1"/>
<evidence type="ECO:0000259" key="5">
    <source>
        <dbReference type="SMART" id="SM00849"/>
    </source>
</evidence>
<organism evidence="6 7">
    <name type="scientific">Arthrospiribacter ruber</name>
    <dbReference type="NCBI Taxonomy" id="2487934"/>
    <lineage>
        <taxon>Bacteria</taxon>
        <taxon>Pseudomonadati</taxon>
        <taxon>Bacteroidota</taxon>
        <taxon>Cytophagia</taxon>
        <taxon>Cytophagales</taxon>
        <taxon>Cyclobacteriaceae</taxon>
        <taxon>Arthrospiribacter</taxon>
    </lineage>
</organism>
<evidence type="ECO:0000256" key="1">
    <source>
        <dbReference type="ARBA" id="ARBA00001947"/>
    </source>
</evidence>
<evidence type="ECO:0000313" key="6">
    <source>
        <dbReference type="EMBL" id="MBW3466302.1"/>
    </source>
</evidence>
<evidence type="ECO:0000256" key="3">
    <source>
        <dbReference type="ARBA" id="ARBA00022801"/>
    </source>
</evidence>
<dbReference type="SMART" id="SM00849">
    <property type="entry name" value="Lactamase_B"/>
    <property type="match status" value="1"/>
</dbReference>